<dbReference type="InterPro" id="IPR011663">
    <property type="entry name" value="UTRA"/>
</dbReference>
<keyword evidence="6" id="KW-1185">Reference proteome</keyword>
<dbReference type="GO" id="GO:0003677">
    <property type="term" value="F:DNA binding"/>
    <property type="evidence" value="ECO:0007669"/>
    <property type="project" value="UniProtKB-KW"/>
</dbReference>
<dbReference type="InterPro" id="IPR036388">
    <property type="entry name" value="WH-like_DNA-bd_sf"/>
</dbReference>
<dbReference type="InterPro" id="IPR028978">
    <property type="entry name" value="Chorismate_lyase_/UTRA_dom_sf"/>
</dbReference>
<gene>
    <name evidence="5" type="ORF">Vau01_007430</name>
</gene>
<reference evidence="5" key="1">
    <citation type="submission" date="2021-01" db="EMBL/GenBank/DDBJ databases">
        <title>Whole genome shotgun sequence of Virgisporangium aurantiacum NBRC 16421.</title>
        <authorList>
            <person name="Komaki H."/>
            <person name="Tamura T."/>
        </authorList>
    </citation>
    <scope>NUCLEOTIDE SEQUENCE</scope>
    <source>
        <strain evidence="5">NBRC 16421</strain>
    </source>
</reference>
<evidence type="ECO:0000256" key="3">
    <source>
        <dbReference type="ARBA" id="ARBA00023163"/>
    </source>
</evidence>
<evidence type="ECO:0000313" key="5">
    <source>
        <dbReference type="EMBL" id="GIJ53227.1"/>
    </source>
</evidence>
<organism evidence="5 6">
    <name type="scientific">Virgisporangium aurantiacum</name>
    <dbReference type="NCBI Taxonomy" id="175570"/>
    <lineage>
        <taxon>Bacteria</taxon>
        <taxon>Bacillati</taxon>
        <taxon>Actinomycetota</taxon>
        <taxon>Actinomycetes</taxon>
        <taxon>Micromonosporales</taxon>
        <taxon>Micromonosporaceae</taxon>
        <taxon>Virgisporangium</taxon>
    </lineage>
</organism>
<dbReference type="InterPro" id="IPR000524">
    <property type="entry name" value="Tscrpt_reg_HTH_GntR"/>
</dbReference>
<comment type="caution">
    <text evidence="5">The sequence shown here is derived from an EMBL/GenBank/DDBJ whole genome shotgun (WGS) entry which is preliminary data.</text>
</comment>
<dbReference type="Pfam" id="PF00392">
    <property type="entry name" value="GntR"/>
    <property type="match status" value="1"/>
</dbReference>
<dbReference type="AlphaFoldDB" id="A0A8J3YZ63"/>
<name>A0A8J3YZ63_9ACTN</name>
<dbReference type="PANTHER" id="PTHR44846:SF17">
    <property type="entry name" value="GNTR-FAMILY TRANSCRIPTIONAL REGULATOR"/>
    <property type="match status" value="1"/>
</dbReference>
<dbReference type="Gene3D" id="3.40.1410.10">
    <property type="entry name" value="Chorismate lyase-like"/>
    <property type="match status" value="1"/>
</dbReference>
<keyword evidence="1" id="KW-0805">Transcription regulation</keyword>
<proteinExistence type="predicted"/>
<dbReference type="SMART" id="SM00866">
    <property type="entry name" value="UTRA"/>
    <property type="match status" value="1"/>
</dbReference>
<dbReference type="SUPFAM" id="SSF46785">
    <property type="entry name" value="Winged helix' DNA-binding domain"/>
    <property type="match status" value="1"/>
</dbReference>
<feature type="domain" description="HTH gntR-type" evidence="4">
    <location>
        <begin position="43"/>
        <end position="111"/>
    </location>
</feature>
<evidence type="ECO:0000256" key="1">
    <source>
        <dbReference type="ARBA" id="ARBA00023015"/>
    </source>
</evidence>
<dbReference type="PANTHER" id="PTHR44846">
    <property type="entry name" value="MANNOSYL-D-GLYCERATE TRANSPORT/METABOLISM SYSTEM REPRESSOR MNGR-RELATED"/>
    <property type="match status" value="1"/>
</dbReference>
<dbReference type="SMART" id="SM00345">
    <property type="entry name" value="HTH_GNTR"/>
    <property type="match status" value="1"/>
</dbReference>
<dbReference type="Pfam" id="PF07702">
    <property type="entry name" value="UTRA"/>
    <property type="match status" value="1"/>
</dbReference>
<protein>
    <submittedName>
        <fullName evidence="5">GntR family transcriptional regulator</fullName>
    </submittedName>
</protein>
<dbReference type="EMBL" id="BOPG01000005">
    <property type="protein sequence ID" value="GIJ53227.1"/>
    <property type="molecule type" value="Genomic_DNA"/>
</dbReference>
<sequence>MGMRKTSYVFAMDGTMLTVDIGSPVRRRTRRDVARVAMVETPKSQYAQIAAELRERIDGGTYPPGSSLPSETRLADEFGVTRVTINKALTLLRASGDVKVRRGSDTRVRSLPRIPRDAKRRYAARQEGTGAGEVEARRLSLESKTQYREIARVPAPPAVAETLRLGKREDTLVRRRVLYANGEPTQIADSYFPWSIVKGDKALMREEVGKGGSYSRLAELGHGPVRFTEDVTVRVPDDAEQRTLELEATQPVFEIWHVAYTADDRPVEVCIHVMPGHLWTLKYDWDDETATTGP</sequence>
<dbReference type="Proteomes" id="UP000612585">
    <property type="component" value="Unassembled WGS sequence"/>
</dbReference>
<dbReference type="Gene3D" id="1.10.10.10">
    <property type="entry name" value="Winged helix-like DNA-binding domain superfamily/Winged helix DNA-binding domain"/>
    <property type="match status" value="1"/>
</dbReference>
<dbReference type="CDD" id="cd07377">
    <property type="entry name" value="WHTH_GntR"/>
    <property type="match status" value="1"/>
</dbReference>
<dbReference type="GO" id="GO:0045892">
    <property type="term" value="P:negative regulation of DNA-templated transcription"/>
    <property type="evidence" value="ECO:0007669"/>
    <property type="project" value="TreeGrafter"/>
</dbReference>
<dbReference type="PRINTS" id="PR00035">
    <property type="entry name" value="HTHGNTR"/>
</dbReference>
<accession>A0A8J3YZ63</accession>
<dbReference type="PROSITE" id="PS50949">
    <property type="entry name" value="HTH_GNTR"/>
    <property type="match status" value="1"/>
</dbReference>
<keyword evidence="3" id="KW-0804">Transcription</keyword>
<dbReference type="SUPFAM" id="SSF64288">
    <property type="entry name" value="Chorismate lyase-like"/>
    <property type="match status" value="1"/>
</dbReference>
<evidence type="ECO:0000259" key="4">
    <source>
        <dbReference type="PROSITE" id="PS50949"/>
    </source>
</evidence>
<dbReference type="InterPro" id="IPR050679">
    <property type="entry name" value="Bact_HTH_transcr_reg"/>
</dbReference>
<evidence type="ECO:0000256" key="2">
    <source>
        <dbReference type="ARBA" id="ARBA00023125"/>
    </source>
</evidence>
<keyword evidence="2" id="KW-0238">DNA-binding</keyword>
<dbReference type="InterPro" id="IPR036390">
    <property type="entry name" value="WH_DNA-bd_sf"/>
</dbReference>
<evidence type="ECO:0000313" key="6">
    <source>
        <dbReference type="Proteomes" id="UP000612585"/>
    </source>
</evidence>
<dbReference type="GO" id="GO:0003700">
    <property type="term" value="F:DNA-binding transcription factor activity"/>
    <property type="evidence" value="ECO:0007669"/>
    <property type="project" value="InterPro"/>
</dbReference>